<comment type="caution">
    <text evidence="1">The sequence shown here is derived from an EMBL/GenBank/DDBJ whole genome shotgun (WGS) entry which is preliminary data.</text>
</comment>
<sequence>MKIPPYFQRASEGFYQGALEYGGHTVEDCVGFGVGSVPQSQCPTLLEWLDFLIASPPEVVAEAWSSLRCEYDWEDPEFIRDILRQMRELCAHRVATGGGGMPG</sequence>
<organism evidence="1 2">
    <name type="scientific">Siculibacillus lacustris</name>
    <dbReference type="NCBI Taxonomy" id="1549641"/>
    <lineage>
        <taxon>Bacteria</taxon>
        <taxon>Pseudomonadati</taxon>
        <taxon>Pseudomonadota</taxon>
        <taxon>Alphaproteobacteria</taxon>
        <taxon>Hyphomicrobiales</taxon>
        <taxon>Ancalomicrobiaceae</taxon>
        <taxon>Siculibacillus</taxon>
    </lineage>
</organism>
<keyword evidence="2" id="KW-1185">Reference proteome</keyword>
<dbReference type="Proteomes" id="UP000292781">
    <property type="component" value="Unassembled WGS sequence"/>
</dbReference>
<proteinExistence type="predicted"/>
<protein>
    <recommendedName>
        <fullName evidence="3">CdiI immunity protein domain-containing protein</fullName>
    </recommendedName>
</protein>
<gene>
    <name evidence="1" type="ORF">EYW49_09815</name>
</gene>
<evidence type="ECO:0008006" key="3">
    <source>
        <dbReference type="Google" id="ProtNLM"/>
    </source>
</evidence>
<accession>A0A4Q9VRI8</accession>
<dbReference type="EMBL" id="SJFN01000012">
    <property type="protein sequence ID" value="TBW38234.1"/>
    <property type="molecule type" value="Genomic_DNA"/>
</dbReference>
<dbReference type="AlphaFoldDB" id="A0A4Q9VRI8"/>
<name>A0A4Q9VRI8_9HYPH</name>
<evidence type="ECO:0000313" key="1">
    <source>
        <dbReference type="EMBL" id="TBW38234.1"/>
    </source>
</evidence>
<dbReference type="RefSeq" id="WP_131308986.1">
    <property type="nucleotide sequence ID" value="NZ_SJFN01000012.1"/>
</dbReference>
<reference evidence="1 2" key="1">
    <citation type="submission" date="2019-02" db="EMBL/GenBank/DDBJ databases">
        <title>Siculibacillus lacustris gen. nov., sp. nov., a new rosette-forming bacterium isolated from a freshwater crater lake (Lake St. Ana, Romania).</title>
        <authorList>
            <person name="Felfoldi T."/>
            <person name="Marton Z."/>
            <person name="Szabo A."/>
            <person name="Mentes A."/>
            <person name="Boka K."/>
            <person name="Marialigeti K."/>
            <person name="Mathe I."/>
            <person name="Koncz M."/>
            <person name="Schumann P."/>
            <person name="Toth E."/>
        </authorList>
    </citation>
    <scope>NUCLEOTIDE SEQUENCE [LARGE SCALE GENOMIC DNA]</scope>
    <source>
        <strain evidence="1 2">SA-279</strain>
    </source>
</reference>
<evidence type="ECO:0000313" key="2">
    <source>
        <dbReference type="Proteomes" id="UP000292781"/>
    </source>
</evidence>